<dbReference type="Proteomes" id="UP001341281">
    <property type="component" value="Chromosome 09"/>
</dbReference>
<dbReference type="EMBL" id="CP144753">
    <property type="protein sequence ID" value="WVZ92405.1"/>
    <property type="molecule type" value="Genomic_DNA"/>
</dbReference>
<protein>
    <submittedName>
        <fullName evidence="2">Uncharacterized protein</fullName>
    </submittedName>
</protein>
<evidence type="ECO:0000313" key="2">
    <source>
        <dbReference type="EMBL" id="WVZ92405.1"/>
    </source>
</evidence>
<feature type="region of interest" description="Disordered" evidence="1">
    <location>
        <begin position="1"/>
        <end position="61"/>
    </location>
</feature>
<feature type="compositionally biased region" description="Low complexity" evidence="1">
    <location>
        <begin position="31"/>
        <end position="47"/>
    </location>
</feature>
<gene>
    <name evidence="2" type="ORF">U9M48_038475</name>
</gene>
<accession>A0AAQ3ULK8</accession>
<feature type="compositionally biased region" description="Low complexity" evidence="1">
    <location>
        <begin position="1"/>
        <end position="11"/>
    </location>
</feature>
<keyword evidence="3" id="KW-1185">Reference proteome</keyword>
<name>A0AAQ3ULK8_PASNO</name>
<reference evidence="2 3" key="1">
    <citation type="submission" date="2024-02" db="EMBL/GenBank/DDBJ databases">
        <title>High-quality chromosome-scale genome assembly of Pensacola bahiagrass (Paspalum notatum Flugge var. saurae).</title>
        <authorList>
            <person name="Vega J.M."/>
            <person name="Podio M."/>
            <person name="Orjuela J."/>
            <person name="Siena L.A."/>
            <person name="Pessino S.C."/>
            <person name="Combes M.C."/>
            <person name="Mariac C."/>
            <person name="Albertini E."/>
            <person name="Pupilli F."/>
            <person name="Ortiz J.P.A."/>
            <person name="Leblanc O."/>
        </authorList>
    </citation>
    <scope>NUCLEOTIDE SEQUENCE [LARGE SCALE GENOMIC DNA]</scope>
    <source>
        <strain evidence="2">R1</strain>
        <tissue evidence="2">Leaf</tissue>
    </source>
</reference>
<sequence>MKGSSSGKNSGQGSGLLAAPPKLDDAVALQRSAGLAASERSASGGSEPLPPWHANMSTTSAPPPPWLASVLLAGASGNVQGSSCPPPSCVDDDTGTALPFVPCGEQRAPRAAAASASEAEPATAAVVVAADWRRHCRYWSLAAWMATSTSADPAPGPCISCAAAAGPAAAPSWSRRAASAMSCGSAAKKSVRGRCVMGSKPIWMRRFLRCVFQKFLISLSVRPGRCVAIADHLLPRTECRWRIVCSSSCENLPRLMSGRRCSVDDDGEMEYGKLASCTGEPGEGPPAAMAVLLDVLQQLLVLLRRPRALLEAALVAARRPPHAGDRTPDTKQHQLNADENGLLGALIEWWPPAGQLAYILAAGACDRCPLAVYGFAFANRHAEPNRLQLLLTLTLAL</sequence>
<proteinExistence type="predicted"/>
<organism evidence="2 3">
    <name type="scientific">Paspalum notatum var. saurae</name>
    <dbReference type="NCBI Taxonomy" id="547442"/>
    <lineage>
        <taxon>Eukaryota</taxon>
        <taxon>Viridiplantae</taxon>
        <taxon>Streptophyta</taxon>
        <taxon>Embryophyta</taxon>
        <taxon>Tracheophyta</taxon>
        <taxon>Spermatophyta</taxon>
        <taxon>Magnoliopsida</taxon>
        <taxon>Liliopsida</taxon>
        <taxon>Poales</taxon>
        <taxon>Poaceae</taxon>
        <taxon>PACMAD clade</taxon>
        <taxon>Panicoideae</taxon>
        <taxon>Andropogonodae</taxon>
        <taxon>Paspaleae</taxon>
        <taxon>Paspalinae</taxon>
        <taxon>Paspalum</taxon>
    </lineage>
</organism>
<dbReference type="AlphaFoldDB" id="A0AAQ3ULK8"/>
<evidence type="ECO:0000256" key="1">
    <source>
        <dbReference type="SAM" id="MobiDB-lite"/>
    </source>
</evidence>
<evidence type="ECO:0000313" key="3">
    <source>
        <dbReference type="Proteomes" id="UP001341281"/>
    </source>
</evidence>